<feature type="transmembrane region" description="Helical" evidence="1">
    <location>
        <begin position="34"/>
        <end position="53"/>
    </location>
</feature>
<feature type="transmembrane region" description="Helical" evidence="1">
    <location>
        <begin position="347"/>
        <end position="368"/>
    </location>
</feature>
<feature type="transmembrane region" description="Helical" evidence="1">
    <location>
        <begin position="253"/>
        <end position="272"/>
    </location>
</feature>
<feature type="transmembrane region" description="Helical" evidence="1">
    <location>
        <begin position="219"/>
        <end position="241"/>
    </location>
</feature>
<reference evidence="2" key="1">
    <citation type="submission" date="2018-12" db="EMBL/GenBank/DDBJ databases">
        <title>Three Rhizobium rhizogenes strains isolated from the same crown gall tumor carry diverse plasmids.</title>
        <authorList>
            <person name="Pulawska J."/>
            <person name="Kuzmanovic N."/>
        </authorList>
    </citation>
    <scope>NUCLEOTIDE SEQUENCE</scope>
    <source>
        <strain evidence="2">C5.7</strain>
        <plasmid evidence="2">pC5.7b</plasmid>
    </source>
</reference>
<name>A0A7S4ZSH3_RHIRH</name>
<accession>A0A7S4ZSH3</accession>
<feature type="transmembrane region" description="Helical" evidence="1">
    <location>
        <begin position="120"/>
        <end position="144"/>
    </location>
</feature>
<evidence type="ECO:0000313" key="2">
    <source>
        <dbReference type="EMBL" id="QCL09269.1"/>
    </source>
</evidence>
<evidence type="ECO:0000256" key="1">
    <source>
        <dbReference type="SAM" id="Phobius"/>
    </source>
</evidence>
<keyword evidence="1" id="KW-0472">Membrane</keyword>
<organism evidence="2">
    <name type="scientific">Rhizobium rhizogenes</name>
    <name type="common">Agrobacterium rhizogenes</name>
    <dbReference type="NCBI Taxonomy" id="359"/>
    <lineage>
        <taxon>Bacteria</taxon>
        <taxon>Pseudomonadati</taxon>
        <taxon>Pseudomonadota</taxon>
        <taxon>Alphaproteobacteria</taxon>
        <taxon>Hyphomicrobiales</taxon>
        <taxon>Rhizobiaceae</taxon>
        <taxon>Rhizobium/Agrobacterium group</taxon>
        <taxon>Rhizobium</taxon>
    </lineage>
</organism>
<dbReference type="RefSeq" id="WP_234915008.1">
    <property type="nucleotide sequence ID" value="NZ_MK318968.1"/>
</dbReference>
<feature type="transmembrane region" description="Helical" evidence="1">
    <location>
        <begin position="164"/>
        <end position="182"/>
    </location>
</feature>
<proteinExistence type="predicted"/>
<dbReference type="AlphaFoldDB" id="A0A7S4ZSH3"/>
<gene>
    <name evidence="2" type="ORF">pC5.7b_402</name>
</gene>
<geneLocation type="plasmid" evidence="2">
    <name>pC5.7b</name>
</geneLocation>
<feature type="transmembrane region" description="Helical" evidence="1">
    <location>
        <begin position="73"/>
        <end position="99"/>
    </location>
</feature>
<sequence length="381" mass="42100">MDAKDARQDYRIRIMHGGPFYDVMSRLGLRKRSWRAFVFGFLCWIVPFFMLLADGGGYQAGFFLHDWGAWARFLIAPVLFTLTEQPIGFALDECAAILFRTPLIASRSMDDARRALADAVTRATAWVPELICLLVAIVVSVLNFQSFFGSAAPGWASSQGNPTIAGIWCVAVSNTIYWFLLARLVWKHVLWARLLSAISNCHLRLAVTHPDGHGGLGFISFYPAGYALFTLGISSVVAAGIGHVMQRETVTPTLFTVVCAGWLTVVFLYYALPLSGLAMNIGRLKRKAALLSMAKATDFERRLERTLVGENIFPDEAETETVEFRDVKPVYQASLKTSALLINKGNVLPVLVPALLPLLVVGASYLSYSQLGPIMKRFLLL</sequence>
<protein>
    <submittedName>
        <fullName evidence="2">Putative membrane protein</fullName>
    </submittedName>
</protein>
<keyword evidence="1" id="KW-1133">Transmembrane helix</keyword>
<dbReference type="EMBL" id="MK318968">
    <property type="protein sequence ID" value="QCL09269.1"/>
    <property type="molecule type" value="Genomic_DNA"/>
</dbReference>
<keyword evidence="1" id="KW-0812">Transmembrane</keyword>
<keyword evidence="2" id="KW-0614">Plasmid</keyword>